<proteinExistence type="predicted"/>
<feature type="compositionally biased region" description="Polar residues" evidence="1">
    <location>
        <begin position="180"/>
        <end position="195"/>
    </location>
</feature>
<evidence type="ECO:0000256" key="1">
    <source>
        <dbReference type="SAM" id="MobiDB-lite"/>
    </source>
</evidence>
<gene>
    <name evidence="2" type="ORF">Ocin01_09291</name>
</gene>
<organism evidence="2 3">
    <name type="scientific">Orchesella cincta</name>
    <name type="common">Springtail</name>
    <name type="synonym">Podura cincta</name>
    <dbReference type="NCBI Taxonomy" id="48709"/>
    <lineage>
        <taxon>Eukaryota</taxon>
        <taxon>Metazoa</taxon>
        <taxon>Ecdysozoa</taxon>
        <taxon>Arthropoda</taxon>
        <taxon>Hexapoda</taxon>
        <taxon>Collembola</taxon>
        <taxon>Entomobryomorpha</taxon>
        <taxon>Entomobryoidea</taxon>
        <taxon>Orchesellidae</taxon>
        <taxon>Orchesellinae</taxon>
        <taxon>Orchesella</taxon>
    </lineage>
</organism>
<feature type="compositionally biased region" description="Polar residues" evidence="1">
    <location>
        <begin position="62"/>
        <end position="71"/>
    </location>
</feature>
<feature type="region of interest" description="Disordered" evidence="1">
    <location>
        <begin position="180"/>
        <end position="208"/>
    </location>
</feature>
<comment type="caution">
    <text evidence="2">The sequence shown here is derived from an EMBL/GenBank/DDBJ whole genome shotgun (WGS) entry which is preliminary data.</text>
</comment>
<evidence type="ECO:0000313" key="2">
    <source>
        <dbReference type="EMBL" id="ODM97388.1"/>
    </source>
</evidence>
<accession>A0A1D2MWQ4</accession>
<sequence length="381" mass="40915">MFSLTEMEFLCGMTDPRHEDIKEEDELHDVNVIDLETSDDEVEYIETVITKGTPVPCKVKASVSQSNSPTLDGNPLHDDGFEEEDDKTDGIQKVQSEGSSKSVPSNGEEEQVELELPVKVVATCSKTLTASAAASADPIKFYGLDETRGEAEMIEAQPETEDQEMTECDRNRTVCISTTEASSTDLRSESTTVQLTFPPPSTSYNPPPLSQVLKPNTNTNADITFVYPVESGNEGPSSNNNLQSTFVKEAGDTVENLIPSSTSANLPCIGELVEKITNNAGATIPPKKDMKSAILSRGKPEAPVSQLKKGVPNCSPPKRFRTGGFQTPATSGSTQKPSYSSGSIPAPRMSWKKTPHAHAPVSKNLPPKKASGSFGPPKPTN</sequence>
<feature type="compositionally biased region" description="Polar residues" evidence="1">
    <location>
        <begin position="324"/>
        <end position="343"/>
    </location>
</feature>
<dbReference type="Proteomes" id="UP000094527">
    <property type="component" value="Unassembled WGS sequence"/>
</dbReference>
<feature type="region of interest" description="Disordered" evidence="1">
    <location>
        <begin position="297"/>
        <end position="381"/>
    </location>
</feature>
<name>A0A1D2MWQ4_ORCCI</name>
<feature type="compositionally biased region" description="Pro residues" evidence="1">
    <location>
        <begin position="197"/>
        <end position="208"/>
    </location>
</feature>
<feature type="compositionally biased region" description="Polar residues" evidence="1">
    <location>
        <begin position="93"/>
        <end position="105"/>
    </location>
</feature>
<dbReference type="AlphaFoldDB" id="A0A1D2MWQ4"/>
<protein>
    <submittedName>
        <fullName evidence="2">Uncharacterized protein</fullName>
    </submittedName>
</protein>
<feature type="region of interest" description="Disordered" evidence="1">
    <location>
        <begin position="60"/>
        <end position="111"/>
    </location>
</feature>
<reference evidence="2 3" key="1">
    <citation type="journal article" date="2016" name="Genome Biol. Evol.">
        <title>Gene Family Evolution Reflects Adaptation to Soil Environmental Stressors in the Genome of the Collembolan Orchesella cincta.</title>
        <authorList>
            <person name="Faddeeva-Vakhrusheva A."/>
            <person name="Derks M.F."/>
            <person name="Anvar S.Y."/>
            <person name="Agamennone V."/>
            <person name="Suring W."/>
            <person name="Smit S."/>
            <person name="van Straalen N.M."/>
            <person name="Roelofs D."/>
        </authorList>
    </citation>
    <scope>NUCLEOTIDE SEQUENCE [LARGE SCALE GENOMIC DNA]</scope>
    <source>
        <tissue evidence="2">Mixed pool</tissue>
    </source>
</reference>
<evidence type="ECO:0000313" key="3">
    <source>
        <dbReference type="Proteomes" id="UP000094527"/>
    </source>
</evidence>
<keyword evidence="3" id="KW-1185">Reference proteome</keyword>
<dbReference type="EMBL" id="LJIJ01000448">
    <property type="protein sequence ID" value="ODM97388.1"/>
    <property type="molecule type" value="Genomic_DNA"/>
</dbReference>